<organism evidence="1 2">
    <name type="scientific">Romanomermis culicivorax</name>
    <name type="common">Nematode worm</name>
    <dbReference type="NCBI Taxonomy" id="13658"/>
    <lineage>
        <taxon>Eukaryota</taxon>
        <taxon>Metazoa</taxon>
        <taxon>Ecdysozoa</taxon>
        <taxon>Nematoda</taxon>
        <taxon>Enoplea</taxon>
        <taxon>Dorylaimia</taxon>
        <taxon>Mermithida</taxon>
        <taxon>Mermithoidea</taxon>
        <taxon>Mermithidae</taxon>
        <taxon>Romanomermis</taxon>
    </lineage>
</organism>
<dbReference type="Proteomes" id="UP000887565">
    <property type="component" value="Unplaced"/>
</dbReference>
<keyword evidence="1" id="KW-1185">Reference proteome</keyword>
<name>A0A915K5K5_ROMCU</name>
<accession>A0A915K5K5</accession>
<reference evidence="2" key="1">
    <citation type="submission" date="2022-11" db="UniProtKB">
        <authorList>
            <consortium name="WormBaseParasite"/>
        </authorList>
    </citation>
    <scope>IDENTIFICATION</scope>
</reference>
<dbReference type="AlphaFoldDB" id="A0A915K5K5"/>
<proteinExistence type="predicted"/>
<dbReference type="WBParaSite" id="nRc.2.0.1.t33479-RA">
    <property type="protein sequence ID" value="nRc.2.0.1.t33479-RA"/>
    <property type="gene ID" value="nRc.2.0.1.g33479"/>
</dbReference>
<sequence length="45" mass="4992">MISLKEIQNLISDKLLKETLSNVELSKKINIFAVKCSTPSLNACI</sequence>
<protein>
    <submittedName>
        <fullName evidence="2">Uncharacterized protein</fullName>
    </submittedName>
</protein>
<evidence type="ECO:0000313" key="1">
    <source>
        <dbReference type="Proteomes" id="UP000887565"/>
    </source>
</evidence>
<evidence type="ECO:0000313" key="2">
    <source>
        <dbReference type="WBParaSite" id="nRc.2.0.1.t33479-RA"/>
    </source>
</evidence>